<organism evidence="1 2">
    <name type="scientific">Candidatus Yanofskybacteria bacterium RIFCSPHIGHO2_01_FULL_41_26</name>
    <dbReference type="NCBI Taxonomy" id="1802661"/>
    <lineage>
        <taxon>Bacteria</taxon>
        <taxon>Candidatus Yanofskyibacteriota</taxon>
    </lineage>
</organism>
<dbReference type="EMBL" id="MGJB01000003">
    <property type="protein sequence ID" value="OGM99141.1"/>
    <property type="molecule type" value="Genomic_DNA"/>
</dbReference>
<accession>A0A1F8EE66</accession>
<evidence type="ECO:0000313" key="2">
    <source>
        <dbReference type="Proteomes" id="UP000176893"/>
    </source>
</evidence>
<proteinExistence type="predicted"/>
<sequence length="147" mass="17366">MNQSKTIKFQGHEYFDDRLFVLYLCKGKVDPESEGLIATTIYHDSAPEEYIWCVVTYRNYNRYPLYRIDSFYNKDDAIAYIKTIEPETPLISLGGKPPQKPLSYEDYVAWKKKNNLRDYDWKSLYTDGGSSAREIIYQTREQFKGVK</sequence>
<evidence type="ECO:0000313" key="1">
    <source>
        <dbReference type="EMBL" id="OGM99141.1"/>
    </source>
</evidence>
<reference evidence="1 2" key="1">
    <citation type="journal article" date="2016" name="Nat. Commun.">
        <title>Thousands of microbial genomes shed light on interconnected biogeochemical processes in an aquifer system.</title>
        <authorList>
            <person name="Anantharaman K."/>
            <person name="Brown C.T."/>
            <person name="Hug L.A."/>
            <person name="Sharon I."/>
            <person name="Castelle C.J."/>
            <person name="Probst A.J."/>
            <person name="Thomas B.C."/>
            <person name="Singh A."/>
            <person name="Wilkins M.J."/>
            <person name="Karaoz U."/>
            <person name="Brodie E.L."/>
            <person name="Williams K.H."/>
            <person name="Hubbard S.S."/>
            <person name="Banfield J.F."/>
        </authorList>
    </citation>
    <scope>NUCLEOTIDE SEQUENCE [LARGE SCALE GENOMIC DNA]</scope>
</reference>
<comment type="caution">
    <text evidence="1">The sequence shown here is derived from an EMBL/GenBank/DDBJ whole genome shotgun (WGS) entry which is preliminary data.</text>
</comment>
<dbReference type="STRING" id="1802661.A2649_02010"/>
<gene>
    <name evidence="1" type="ORF">A2649_02010</name>
</gene>
<protein>
    <submittedName>
        <fullName evidence="1">Uncharacterized protein</fullName>
    </submittedName>
</protein>
<dbReference type="AlphaFoldDB" id="A0A1F8EE66"/>
<dbReference type="Proteomes" id="UP000176893">
    <property type="component" value="Unassembled WGS sequence"/>
</dbReference>
<name>A0A1F8EE66_9BACT</name>